<dbReference type="EMBL" id="JBHULU010000017">
    <property type="protein sequence ID" value="MFD2514821.1"/>
    <property type="molecule type" value="Genomic_DNA"/>
</dbReference>
<reference evidence="5" key="1">
    <citation type="journal article" date="2019" name="Int. J. Syst. Evol. Microbiol.">
        <title>The Global Catalogue of Microorganisms (GCM) 10K type strain sequencing project: providing services to taxonomists for standard genome sequencing and annotation.</title>
        <authorList>
            <consortium name="The Broad Institute Genomics Platform"/>
            <consortium name="The Broad Institute Genome Sequencing Center for Infectious Disease"/>
            <person name="Wu L."/>
            <person name="Ma J."/>
        </authorList>
    </citation>
    <scope>NUCLEOTIDE SEQUENCE [LARGE SCALE GENOMIC DNA]</scope>
    <source>
        <strain evidence="5">KCTC 42498</strain>
    </source>
</reference>
<accession>A0ABW5INW4</accession>
<dbReference type="Proteomes" id="UP001597544">
    <property type="component" value="Unassembled WGS sequence"/>
</dbReference>
<dbReference type="InterPro" id="IPR013785">
    <property type="entry name" value="Aldolase_TIM"/>
</dbReference>
<dbReference type="SUPFAM" id="SSF51391">
    <property type="entry name" value="Thiamin phosphate synthase"/>
    <property type="match status" value="1"/>
</dbReference>
<protein>
    <submittedName>
        <fullName evidence="4">Thiamine phosphate synthase</fullName>
    </submittedName>
</protein>
<name>A0ABW5INW4_9BACT</name>
<dbReference type="InterPro" id="IPR036206">
    <property type="entry name" value="ThiamineP_synth_sf"/>
</dbReference>
<comment type="caution">
    <text evidence="4">The sequence shown here is derived from an EMBL/GenBank/DDBJ whole genome shotgun (WGS) entry which is preliminary data.</text>
</comment>
<dbReference type="PANTHER" id="PTHR20857">
    <property type="entry name" value="THIAMINE-PHOSPHATE PYROPHOSPHORYLASE"/>
    <property type="match status" value="1"/>
</dbReference>
<keyword evidence="2" id="KW-0784">Thiamine biosynthesis</keyword>
<evidence type="ECO:0000313" key="4">
    <source>
        <dbReference type="EMBL" id="MFD2514821.1"/>
    </source>
</evidence>
<feature type="domain" description="Thiamine phosphate synthase/TenI" evidence="3">
    <location>
        <begin position="14"/>
        <end position="179"/>
    </location>
</feature>
<evidence type="ECO:0000313" key="5">
    <source>
        <dbReference type="Proteomes" id="UP001597544"/>
    </source>
</evidence>
<evidence type="ECO:0000256" key="2">
    <source>
        <dbReference type="ARBA" id="ARBA00022977"/>
    </source>
</evidence>
<comment type="pathway">
    <text evidence="1">Cofactor biosynthesis; thiamine diphosphate biosynthesis.</text>
</comment>
<dbReference type="Pfam" id="PF02581">
    <property type="entry name" value="TMP-TENI"/>
    <property type="match status" value="1"/>
</dbReference>
<proteinExistence type="predicted"/>
<dbReference type="RefSeq" id="WP_377508243.1">
    <property type="nucleotide sequence ID" value="NZ_JBHULU010000017.1"/>
</dbReference>
<evidence type="ECO:0000259" key="3">
    <source>
        <dbReference type="Pfam" id="PF02581"/>
    </source>
</evidence>
<keyword evidence="5" id="KW-1185">Reference proteome</keyword>
<dbReference type="CDD" id="cd00564">
    <property type="entry name" value="TMP_TenI"/>
    <property type="match status" value="1"/>
</dbReference>
<evidence type="ECO:0000256" key="1">
    <source>
        <dbReference type="ARBA" id="ARBA00004948"/>
    </source>
</evidence>
<organism evidence="4 5">
    <name type="scientific">Pontibacter locisalis</name>
    <dbReference type="NCBI Taxonomy" id="1719035"/>
    <lineage>
        <taxon>Bacteria</taxon>
        <taxon>Pseudomonadati</taxon>
        <taxon>Bacteroidota</taxon>
        <taxon>Cytophagia</taxon>
        <taxon>Cytophagales</taxon>
        <taxon>Hymenobacteraceae</taxon>
        <taxon>Pontibacter</taxon>
    </lineage>
</organism>
<gene>
    <name evidence="4" type="ORF">ACFSRY_13175</name>
</gene>
<dbReference type="InterPro" id="IPR022998">
    <property type="entry name" value="ThiamineP_synth_TenI"/>
</dbReference>
<dbReference type="Gene3D" id="3.20.20.70">
    <property type="entry name" value="Aldolase class I"/>
    <property type="match status" value="1"/>
</dbReference>
<dbReference type="PANTHER" id="PTHR20857:SF15">
    <property type="entry name" value="THIAMINE-PHOSPHATE SYNTHASE"/>
    <property type="match status" value="1"/>
</dbReference>
<sequence>MKLIVISSPAPITREPLRINELFEAGLEYFHVRKPDYPKEQLRQLLQQIHPEHYSKIALHQHHELSGEFGINRLHFTEQSRSITPAAELLKLKSEGYYLSTSVHSTEALQQLPPCFAYTFFGPVFNSISKPGYATSVLAGFCLTAAEKAVPVIALGGIDAEKIAQLVQMNFDGAAILGSIWKQPEQAVNNFTRIKEKCQTLAHTY</sequence>